<evidence type="ECO:0000256" key="5">
    <source>
        <dbReference type="ARBA" id="ARBA00022759"/>
    </source>
</evidence>
<evidence type="ECO:0000256" key="4">
    <source>
        <dbReference type="ARBA" id="ARBA00022723"/>
    </source>
</evidence>
<comment type="similarity">
    <text evidence="2">Belongs to the RNase E/G family.</text>
</comment>
<evidence type="ECO:0000256" key="8">
    <source>
        <dbReference type="ARBA" id="ARBA00022884"/>
    </source>
</evidence>
<evidence type="ECO:0000256" key="2">
    <source>
        <dbReference type="ARBA" id="ARBA00005522"/>
    </source>
</evidence>
<comment type="cofactor">
    <cofactor evidence="1">
        <name>Mg(2+)</name>
        <dbReference type="ChEBI" id="CHEBI:18420"/>
    </cofactor>
</comment>
<reference evidence="12" key="1">
    <citation type="submission" date="2022-04" db="EMBL/GenBank/DDBJ databases">
        <title>Carnegiea gigantea Genome sequencing and assembly v2.</title>
        <authorList>
            <person name="Copetti D."/>
            <person name="Sanderson M.J."/>
            <person name="Burquez A."/>
            <person name="Wojciechowski M.F."/>
        </authorList>
    </citation>
    <scope>NUCLEOTIDE SEQUENCE</scope>
    <source>
        <strain evidence="12">SGP5-SGP5p</strain>
        <tissue evidence="12">Aerial part</tissue>
    </source>
</reference>
<feature type="region of interest" description="Disordered" evidence="10">
    <location>
        <begin position="375"/>
        <end position="394"/>
    </location>
</feature>
<dbReference type="Proteomes" id="UP001153076">
    <property type="component" value="Unassembled WGS sequence"/>
</dbReference>
<evidence type="ECO:0000256" key="10">
    <source>
        <dbReference type="SAM" id="MobiDB-lite"/>
    </source>
</evidence>
<dbReference type="GO" id="GO:0004540">
    <property type="term" value="F:RNA nuclease activity"/>
    <property type="evidence" value="ECO:0007669"/>
    <property type="project" value="InterPro"/>
</dbReference>
<evidence type="ECO:0000256" key="6">
    <source>
        <dbReference type="ARBA" id="ARBA00022801"/>
    </source>
</evidence>
<dbReference type="GO" id="GO:0006364">
    <property type="term" value="P:rRNA processing"/>
    <property type="evidence" value="ECO:0007669"/>
    <property type="project" value="TreeGrafter"/>
</dbReference>
<dbReference type="InterPro" id="IPR019307">
    <property type="entry name" value="RNA-bd_AU-1/RNase_E/G"/>
</dbReference>
<keyword evidence="4" id="KW-0479">Metal-binding</keyword>
<dbReference type="InterPro" id="IPR012340">
    <property type="entry name" value="NA-bd_OB-fold"/>
</dbReference>
<dbReference type="Gene3D" id="2.40.50.140">
    <property type="entry name" value="Nucleic acid-binding proteins"/>
    <property type="match status" value="1"/>
</dbReference>
<organism evidence="12 13">
    <name type="scientific">Carnegiea gigantea</name>
    <dbReference type="NCBI Taxonomy" id="171969"/>
    <lineage>
        <taxon>Eukaryota</taxon>
        <taxon>Viridiplantae</taxon>
        <taxon>Streptophyta</taxon>
        <taxon>Embryophyta</taxon>
        <taxon>Tracheophyta</taxon>
        <taxon>Spermatophyta</taxon>
        <taxon>Magnoliopsida</taxon>
        <taxon>eudicotyledons</taxon>
        <taxon>Gunneridae</taxon>
        <taxon>Pentapetalae</taxon>
        <taxon>Caryophyllales</taxon>
        <taxon>Cactineae</taxon>
        <taxon>Cactaceae</taxon>
        <taxon>Cactoideae</taxon>
        <taxon>Echinocereeae</taxon>
        <taxon>Carnegiea</taxon>
    </lineage>
</organism>
<gene>
    <name evidence="12" type="ORF">Cgig2_033656</name>
</gene>
<dbReference type="PANTHER" id="PTHR30001:SF1">
    <property type="entry name" value="RIBONUCLEASE E_G-LIKE PROTEIN, CHLOROPLASTIC"/>
    <property type="match status" value="1"/>
</dbReference>
<evidence type="ECO:0000256" key="1">
    <source>
        <dbReference type="ARBA" id="ARBA00001946"/>
    </source>
</evidence>
<evidence type="ECO:0000256" key="7">
    <source>
        <dbReference type="ARBA" id="ARBA00022842"/>
    </source>
</evidence>
<keyword evidence="3" id="KW-0540">Nuclease</keyword>
<proteinExistence type="inferred from homology"/>
<comment type="caution">
    <text evidence="12">The sequence shown here is derived from an EMBL/GenBank/DDBJ whole genome shotgun (WGS) entry which is preliminary data.</text>
</comment>
<keyword evidence="6" id="KW-0378">Hydrolase</keyword>
<keyword evidence="7" id="KW-0460">Magnesium</keyword>
<dbReference type="InterPro" id="IPR004659">
    <property type="entry name" value="RNase_E/G"/>
</dbReference>
<dbReference type="GO" id="GO:0046872">
    <property type="term" value="F:metal ion binding"/>
    <property type="evidence" value="ECO:0007669"/>
    <property type="project" value="UniProtKB-KW"/>
</dbReference>
<evidence type="ECO:0000313" key="13">
    <source>
        <dbReference type="Proteomes" id="UP001153076"/>
    </source>
</evidence>
<dbReference type="GO" id="GO:0004519">
    <property type="term" value="F:endonuclease activity"/>
    <property type="evidence" value="ECO:0007669"/>
    <property type="project" value="UniProtKB-KW"/>
</dbReference>
<dbReference type="AlphaFoldDB" id="A0A9Q1JYX3"/>
<dbReference type="GO" id="GO:0003723">
    <property type="term" value="F:RNA binding"/>
    <property type="evidence" value="ECO:0007669"/>
    <property type="project" value="UniProtKB-KW"/>
</dbReference>
<keyword evidence="8" id="KW-0694">RNA-binding</keyword>
<evidence type="ECO:0000256" key="3">
    <source>
        <dbReference type="ARBA" id="ARBA00022722"/>
    </source>
</evidence>
<evidence type="ECO:0000259" key="11">
    <source>
        <dbReference type="Pfam" id="PF10150"/>
    </source>
</evidence>
<keyword evidence="13" id="KW-1185">Reference proteome</keyword>
<evidence type="ECO:0000313" key="12">
    <source>
        <dbReference type="EMBL" id="KAJ8433567.1"/>
    </source>
</evidence>
<accession>A0A9Q1JYX3</accession>
<dbReference type="GO" id="GO:0016787">
    <property type="term" value="F:hydrolase activity"/>
    <property type="evidence" value="ECO:0007669"/>
    <property type="project" value="UniProtKB-KW"/>
</dbReference>
<keyword evidence="5" id="KW-0255">Endonuclease</keyword>
<sequence length="1004" mass="113302">MVFHSGLAMSPADQPTGWKARAKMLCPVGCNNSYLGRGDRWTCYDTLSRARPRFPLFIPVPDKHYGVTRAGLYTKRPITYLHGSVMQEQYLPVHSSIFALSKDQENIVECFESDSFHSKPFLEDLIVQNRYSFESEDTVCAADEGANFTDRYQPVDDPWLLDQQGSSHYDAEFHPIDRSKSGLSSECLRYGADPYSVSEKVDHQVNIDSSSGWWSVSSRDDPVEDPWLIYPSPDVLGTDIELVADPSPISESAEDGQNPLGIQEQQHEVTEKLLSETMIDLLSHQDFASTEILINCSICTMQRIAVLEDGNLVELLLEPVKIDVQCDSVYLGVVTKFVPNMGGAFVNIGSSCFMHVQHNREPFIFPPFNCSTKEKDVNGSPSSMPEKHLDSSQSELASLDNNDAFFDENTEVDFEEDDFEDHETEYDMDVEETPERNFTSCVVNDNGTGANAGDSVNQLNGEVDHAKAQSHVRGCKGTNNCWMAKQVWAQVRKGTRIIVQVVKEGLGKKRPKLTPYPTLTSRFWILITRCDRVAVSAKISGIERARLKRRAKSLQPPGFGVIVRSGAAGRSMEELQKDLNCLLSTWRNIIKHAKSASLAADEGVEGAVPVILHRAMCQTLSVVQNYFNDKVKRMVVDSPRTYHEGIEEWWVQWKLNLIQSDPTDFTHLNSLLQIRYAKNLQLIILMSPDIFLGLCLPYYVTNYLQDIAPELCDRVELYRKKIPLFDEFNIEEEINNILNERVALPNGGYLVIEQTEALVSIDVNGGHGMFRKGSSQEKVILDVNLSAAKQIARELRLRDIGGIIVVDFIDMMDEMDKRLVYEEVKKAVARDRSIVNVSELSKNGLMEIIRKRVQPSVTFMISEPCTCCHGTGRVAALETSFSKIEHDICRLLATLEQKSDPKNPKSWPRFLLRVDSYMSDYLTSGKKTRLATLSRSLKVWIHLQVERTFTRGAFEVKLLVYEKAIDNQHDQGDVAVSEQQETETSMLTSRAKLFPVKKLKGARK</sequence>
<protein>
    <recommendedName>
        <fullName evidence="11">RNA-binding protein AU-1/Ribonuclease E/G domain-containing protein</fullName>
    </recommendedName>
</protein>
<dbReference type="GO" id="GO:0005737">
    <property type="term" value="C:cytoplasm"/>
    <property type="evidence" value="ECO:0007669"/>
    <property type="project" value="TreeGrafter"/>
</dbReference>
<dbReference type="Gene3D" id="3.40.1260.20">
    <property type="entry name" value="Ribonuclease E, catalytic domain"/>
    <property type="match status" value="1"/>
</dbReference>
<name>A0A9Q1JYX3_9CARY</name>
<dbReference type="EMBL" id="JAKOGI010000530">
    <property type="protein sequence ID" value="KAJ8433567.1"/>
    <property type="molecule type" value="Genomic_DNA"/>
</dbReference>
<dbReference type="OrthoDB" id="6123450at2759"/>
<dbReference type="PANTHER" id="PTHR30001">
    <property type="entry name" value="RIBONUCLEASE"/>
    <property type="match status" value="1"/>
</dbReference>
<comment type="function">
    <text evidence="9">Involved in intercistronic processing of primary transcripts from chloroplast operons. The endonucleolytic activity of the enzyme depends on the number of phosphates at the 5' end, is inhibited by structured RNA, and preferentially cleaves A/U-rich sequences.</text>
</comment>
<evidence type="ECO:0000256" key="9">
    <source>
        <dbReference type="ARBA" id="ARBA00023436"/>
    </source>
</evidence>
<feature type="domain" description="RNA-binding protein AU-1/Ribonuclease E/G" evidence="11">
    <location>
        <begin position="518"/>
        <end position="644"/>
    </location>
</feature>
<dbReference type="Pfam" id="PF10150">
    <property type="entry name" value="RNase_E_G"/>
    <property type="match status" value="2"/>
</dbReference>
<dbReference type="SUPFAM" id="SSF50249">
    <property type="entry name" value="Nucleic acid-binding proteins"/>
    <property type="match status" value="1"/>
</dbReference>
<feature type="domain" description="RNA-binding protein AU-1/Ribonuclease E/G" evidence="11">
    <location>
        <begin position="700"/>
        <end position="853"/>
    </location>
</feature>